<dbReference type="CDD" id="cd00995">
    <property type="entry name" value="PBP2_NikA_DppA_OppA_like"/>
    <property type="match status" value="1"/>
</dbReference>
<evidence type="ECO:0000256" key="3">
    <source>
        <dbReference type="ARBA" id="ARBA00022729"/>
    </source>
</evidence>
<dbReference type="AlphaFoldDB" id="A0A9D1D6Q2"/>
<dbReference type="Proteomes" id="UP000824258">
    <property type="component" value="Unassembled WGS sequence"/>
</dbReference>
<feature type="region of interest" description="Disordered" evidence="4">
    <location>
        <begin position="36"/>
        <end position="59"/>
    </location>
</feature>
<organism evidence="6 7">
    <name type="scientific">Candidatus Avoscillospira stercoripullorum</name>
    <dbReference type="NCBI Taxonomy" id="2840709"/>
    <lineage>
        <taxon>Bacteria</taxon>
        <taxon>Bacillati</taxon>
        <taxon>Bacillota</taxon>
        <taxon>Clostridia</taxon>
        <taxon>Eubacteriales</taxon>
        <taxon>Oscillospiraceae</taxon>
        <taxon>Oscillospiraceae incertae sedis</taxon>
        <taxon>Candidatus Avoscillospira</taxon>
    </lineage>
</organism>
<dbReference type="GO" id="GO:1904680">
    <property type="term" value="F:peptide transmembrane transporter activity"/>
    <property type="evidence" value="ECO:0007669"/>
    <property type="project" value="TreeGrafter"/>
</dbReference>
<keyword evidence="3" id="KW-0732">Signal</keyword>
<evidence type="ECO:0000256" key="4">
    <source>
        <dbReference type="SAM" id="MobiDB-lite"/>
    </source>
</evidence>
<reference evidence="6" key="1">
    <citation type="submission" date="2020-10" db="EMBL/GenBank/DDBJ databases">
        <authorList>
            <person name="Gilroy R."/>
        </authorList>
    </citation>
    <scope>NUCLEOTIDE SEQUENCE</scope>
    <source>
        <strain evidence="6">ChiHjej9B8-7071</strain>
    </source>
</reference>
<evidence type="ECO:0000256" key="2">
    <source>
        <dbReference type="ARBA" id="ARBA00022448"/>
    </source>
</evidence>
<dbReference type="PANTHER" id="PTHR30290:SF9">
    <property type="entry name" value="OLIGOPEPTIDE-BINDING PROTEIN APPA"/>
    <property type="match status" value="1"/>
</dbReference>
<dbReference type="GO" id="GO:0015833">
    <property type="term" value="P:peptide transport"/>
    <property type="evidence" value="ECO:0007669"/>
    <property type="project" value="TreeGrafter"/>
</dbReference>
<evidence type="ECO:0000313" key="6">
    <source>
        <dbReference type="EMBL" id="HIR09370.1"/>
    </source>
</evidence>
<dbReference type="Pfam" id="PF00496">
    <property type="entry name" value="SBP_bac_5"/>
    <property type="match status" value="1"/>
</dbReference>
<dbReference type="PROSITE" id="PS51257">
    <property type="entry name" value="PROKAR_LIPOPROTEIN"/>
    <property type="match status" value="1"/>
</dbReference>
<dbReference type="SUPFAM" id="SSF53850">
    <property type="entry name" value="Periplasmic binding protein-like II"/>
    <property type="match status" value="1"/>
</dbReference>
<sequence>MKRRISFVLALALMLTMLGGCSISLERLTSFFTRESQETAQDDSQSQETPPEEMASETVLTETQAPEVLCLPYQKDYGLNPYTCTSFTNRAIFSLLYEPLYAMDSQYIAQPVLAADTAISEDGLTTTITLRQGVKFHSGASLTAEDVVYSYTLARDSSYYDGRFRHFTSVAAQGTDTLIIQTDTSYESVALLLDFPIVRSGSGEAAVPDGTGAYRYQNGDVLTAFQQWWGGESPLGYERVELTSCTTATDIRDKFEYGTVNLVYTDPNSTAYATFHNESDYELWSCPTTVMQYVGFNTNSDVFSHSAIRAAVTFAIDRETIVAKDLGGFAEATSLPAPPNSPYYDAGLAADFDLDLSAFWALMEEAQVEDYTEDGLLDVYVDGYPETVGGTMIVSAGSAQRVETANRIAAALNDLGMEITVQALDEEEYRNALRYGNFDLYYGEVRLSPTYDLGIFFREGGDAAYGDLSNSTTFNLCAAMLENSGNAYDLCKRVMEQGYFCPVLYKTYALYATRGSVQSLSPALDWVIRPATTAAAES</sequence>
<comment type="caution">
    <text evidence="6">The sequence shown here is derived from an EMBL/GenBank/DDBJ whole genome shotgun (WGS) entry which is preliminary data.</text>
</comment>
<gene>
    <name evidence="6" type="ORF">IAA70_03085</name>
</gene>
<evidence type="ECO:0000259" key="5">
    <source>
        <dbReference type="Pfam" id="PF00496"/>
    </source>
</evidence>
<feature type="domain" description="Solute-binding protein family 5" evidence="5">
    <location>
        <begin position="110"/>
        <end position="443"/>
    </location>
</feature>
<dbReference type="PANTHER" id="PTHR30290">
    <property type="entry name" value="PERIPLASMIC BINDING COMPONENT OF ABC TRANSPORTER"/>
    <property type="match status" value="1"/>
</dbReference>
<dbReference type="InterPro" id="IPR039424">
    <property type="entry name" value="SBP_5"/>
</dbReference>
<evidence type="ECO:0000313" key="7">
    <source>
        <dbReference type="Proteomes" id="UP000824258"/>
    </source>
</evidence>
<accession>A0A9D1D6Q2</accession>
<dbReference type="InterPro" id="IPR000914">
    <property type="entry name" value="SBP_5_dom"/>
</dbReference>
<comment type="similarity">
    <text evidence="1">Belongs to the bacterial solute-binding protein 5 family.</text>
</comment>
<reference evidence="6" key="2">
    <citation type="journal article" date="2021" name="PeerJ">
        <title>Extensive microbial diversity within the chicken gut microbiome revealed by metagenomics and culture.</title>
        <authorList>
            <person name="Gilroy R."/>
            <person name="Ravi A."/>
            <person name="Getino M."/>
            <person name="Pursley I."/>
            <person name="Horton D.L."/>
            <person name="Alikhan N.F."/>
            <person name="Baker D."/>
            <person name="Gharbi K."/>
            <person name="Hall N."/>
            <person name="Watson M."/>
            <person name="Adriaenssens E.M."/>
            <person name="Foster-Nyarko E."/>
            <person name="Jarju S."/>
            <person name="Secka A."/>
            <person name="Antonio M."/>
            <person name="Oren A."/>
            <person name="Chaudhuri R.R."/>
            <person name="La Ragione R."/>
            <person name="Hildebrand F."/>
            <person name="Pallen M.J."/>
        </authorList>
    </citation>
    <scope>NUCLEOTIDE SEQUENCE</scope>
    <source>
        <strain evidence="6">ChiHjej9B8-7071</strain>
    </source>
</reference>
<proteinExistence type="inferred from homology"/>
<evidence type="ECO:0000256" key="1">
    <source>
        <dbReference type="ARBA" id="ARBA00005695"/>
    </source>
</evidence>
<feature type="compositionally biased region" description="Polar residues" evidence="4">
    <location>
        <begin position="36"/>
        <end position="49"/>
    </location>
</feature>
<dbReference type="Gene3D" id="3.40.190.10">
    <property type="entry name" value="Periplasmic binding protein-like II"/>
    <property type="match status" value="1"/>
</dbReference>
<dbReference type="EMBL" id="DVGD01000086">
    <property type="protein sequence ID" value="HIR09370.1"/>
    <property type="molecule type" value="Genomic_DNA"/>
</dbReference>
<protein>
    <submittedName>
        <fullName evidence="6">ABC transporter substrate-binding protein</fullName>
    </submittedName>
</protein>
<keyword evidence="2" id="KW-0813">Transport</keyword>
<dbReference type="Gene3D" id="3.10.105.10">
    <property type="entry name" value="Dipeptide-binding Protein, Domain 3"/>
    <property type="match status" value="1"/>
</dbReference>
<name>A0A9D1D6Q2_9FIRM</name>